<sequence>MVLRIAILAVVGAGLGAAANHLIHRWCLFNPRPIGPWGVLHPAATRRTALDRVPILGWLGMSRESELHGKGFWVRPMLIELAMAVAVPGLYWFESQTGLLLPGAFRNPASLAQFEPWGTQIFFGHLLLLTLMVAATFIDFDEQTIPDIITIPGTLLALTLASCSLFWFLPTATFNAAANRVLWYPTTFEIPIPPPDAKWFSAQGLWTGLAIWTLWCFALADRRLILRRGLRKAVEFFFAGLVRYPTWKPLLVMWIVGLIAVRIVWGIGGDAWHGLLSSLVGLAVGGGIVWAIRIVASLAMRVEAMGFGDVTLMAMIGAFLGWQASVIAFFLAPMAAIAIVLVYFIITRESRVPFGPYLCAGALLTIFFWDQVSTHWLMPNLALMGPVLLWLGLSIVGLMGVMLFVWRLIKISLFR</sequence>
<comment type="similarity">
    <text evidence="1">Belongs to the peptidase A24 family.</text>
</comment>
<feature type="domain" description="Prepilin type IV endopeptidase peptidase" evidence="3">
    <location>
        <begin position="252"/>
        <end position="340"/>
    </location>
</feature>
<comment type="caution">
    <text evidence="4">The sequence shown here is derived from an EMBL/GenBank/DDBJ whole genome shotgun (WGS) entry which is preliminary data.</text>
</comment>
<keyword evidence="2" id="KW-0472">Membrane</keyword>
<evidence type="ECO:0000256" key="2">
    <source>
        <dbReference type="SAM" id="Phobius"/>
    </source>
</evidence>
<keyword evidence="2" id="KW-0812">Transmembrane</keyword>
<feature type="transmembrane region" description="Helical" evidence="2">
    <location>
        <begin position="271"/>
        <end position="292"/>
    </location>
</feature>
<dbReference type="Gene3D" id="1.20.120.1220">
    <property type="match status" value="1"/>
</dbReference>
<proteinExistence type="inferred from homology"/>
<feature type="transmembrane region" description="Helical" evidence="2">
    <location>
        <begin position="149"/>
        <end position="169"/>
    </location>
</feature>
<dbReference type="PANTHER" id="PTHR30487:SF0">
    <property type="entry name" value="PREPILIN LEADER PEPTIDASE_N-METHYLTRANSFERASE-RELATED"/>
    <property type="match status" value="1"/>
</dbReference>
<accession>A0A5C6B0T4</accession>
<evidence type="ECO:0000259" key="3">
    <source>
        <dbReference type="Pfam" id="PF01478"/>
    </source>
</evidence>
<dbReference type="GO" id="GO:0004190">
    <property type="term" value="F:aspartic-type endopeptidase activity"/>
    <property type="evidence" value="ECO:0007669"/>
    <property type="project" value="InterPro"/>
</dbReference>
<feature type="transmembrane region" description="Helical" evidence="2">
    <location>
        <begin position="72"/>
        <end position="93"/>
    </location>
</feature>
<name>A0A5C6B0T4_9BACT</name>
<organism evidence="4 5">
    <name type="scientific">Stieleria varia</name>
    <dbReference type="NCBI Taxonomy" id="2528005"/>
    <lineage>
        <taxon>Bacteria</taxon>
        <taxon>Pseudomonadati</taxon>
        <taxon>Planctomycetota</taxon>
        <taxon>Planctomycetia</taxon>
        <taxon>Pirellulales</taxon>
        <taxon>Pirellulaceae</taxon>
        <taxon>Stieleria</taxon>
    </lineage>
</organism>
<evidence type="ECO:0000313" key="5">
    <source>
        <dbReference type="Proteomes" id="UP000320176"/>
    </source>
</evidence>
<dbReference type="GO" id="GO:0005886">
    <property type="term" value="C:plasma membrane"/>
    <property type="evidence" value="ECO:0007669"/>
    <property type="project" value="TreeGrafter"/>
</dbReference>
<feature type="transmembrane region" description="Helical" evidence="2">
    <location>
        <begin position="326"/>
        <end position="345"/>
    </location>
</feature>
<feature type="transmembrane region" description="Helical" evidence="2">
    <location>
        <begin position="352"/>
        <end position="369"/>
    </location>
</feature>
<reference evidence="4 5" key="1">
    <citation type="submission" date="2019-02" db="EMBL/GenBank/DDBJ databases">
        <title>Deep-cultivation of Planctomycetes and their phenomic and genomic characterization uncovers novel biology.</title>
        <authorList>
            <person name="Wiegand S."/>
            <person name="Jogler M."/>
            <person name="Boedeker C."/>
            <person name="Pinto D."/>
            <person name="Vollmers J."/>
            <person name="Rivas-Marin E."/>
            <person name="Kohn T."/>
            <person name="Peeters S.H."/>
            <person name="Heuer A."/>
            <person name="Rast P."/>
            <person name="Oberbeckmann S."/>
            <person name="Bunk B."/>
            <person name="Jeske O."/>
            <person name="Meyerdierks A."/>
            <person name="Storesund J.E."/>
            <person name="Kallscheuer N."/>
            <person name="Luecker S."/>
            <person name="Lage O.M."/>
            <person name="Pohl T."/>
            <person name="Merkel B.J."/>
            <person name="Hornburger P."/>
            <person name="Mueller R.-W."/>
            <person name="Bruemmer F."/>
            <person name="Labrenz M."/>
            <person name="Spormann A.M."/>
            <person name="Op Den Camp H."/>
            <person name="Overmann J."/>
            <person name="Amann R."/>
            <person name="Jetten M.S.M."/>
            <person name="Mascher T."/>
            <person name="Medema M.H."/>
            <person name="Devos D.P."/>
            <person name="Kaster A.-K."/>
            <person name="Ovreas L."/>
            <person name="Rohde M."/>
            <person name="Galperin M.Y."/>
            <person name="Jogler C."/>
        </authorList>
    </citation>
    <scope>NUCLEOTIDE SEQUENCE [LARGE SCALE GENOMIC DNA]</scope>
    <source>
        <strain evidence="4 5">Pla52n</strain>
    </source>
</reference>
<feature type="transmembrane region" description="Helical" evidence="2">
    <location>
        <begin position="246"/>
        <end position="265"/>
    </location>
</feature>
<feature type="transmembrane region" description="Helical" evidence="2">
    <location>
        <begin position="304"/>
        <end position="320"/>
    </location>
</feature>
<dbReference type="GO" id="GO:0006465">
    <property type="term" value="P:signal peptide processing"/>
    <property type="evidence" value="ECO:0007669"/>
    <property type="project" value="TreeGrafter"/>
</dbReference>
<keyword evidence="2" id="KW-1133">Transmembrane helix</keyword>
<dbReference type="Proteomes" id="UP000320176">
    <property type="component" value="Unassembled WGS sequence"/>
</dbReference>
<keyword evidence="5" id="KW-1185">Reference proteome</keyword>
<dbReference type="AlphaFoldDB" id="A0A5C6B0T4"/>
<dbReference type="InterPro" id="IPR000045">
    <property type="entry name" value="Prepilin_IV_endopep_pep"/>
</dbReference>
<feature type="transmembrane region" description="Helical" evidence="2">
    <location>
        <begin position="6"/>
        <end position="23"/>
    </location>
</feature>
<gene>
    <name evidence="4" type="ORF">Pla52n_29510</name>
</gene>
<evidence type="ECO:0000313" key="4">
    <source>
        <dbReference type="EMBL" id="TWU04906.1"/>
    </source>
</evidence>
<feature type="transmembrane region" description="Helical" evidence="2">
    <location>
        <begin position="117"/>
        <end position="137"/>
    </location>
</feature>
<feature type="transmembrane region" description="Helical" evidence="2">
    <location>
        <begin position="205"/>
        <end position="225"/>
    </location>
</feature>
<protein>
    <submittedName>
        <fullName evidence="4">Type IV leader peptidase family protein</fullName>
    </submittedName>
</protein>
<dbReference type="OrthoDB" id="9789291at2"/>
<feature type="transmembrane region" description="Helical" evidence="2">
    <location>
        <begin position="389"/>
        <end position="409"/>
    </location>
</feature>
<dbReference type="PANTHER" id="PTHR30487">
    <property type="entry name" value="TYPE 4 PREPILIN-LIKE PROTEINS LEADER PEPTIDE-PROCESSING ENZYME"/>
    <property type="match status" value="1"/>
</dbReference>
<dbReference type="EMBL" id="SJPN01000003">
    <property type="protein sequence ID" value="TWU04906.1"/>
    <property type="molecule type" value="Genomic_DNA"/>
</dbReference>
<evidence type="ECO:0000256" key="1">
    <source>
        <dbReference type="ARBA" id="ARBA00005801"/>
    </source>
</evidence>
<dbReference type="InterPro" id="IPR050882">
    <property type="entry name" value="Prepilin_peptidase/N-MTase"/>
</dbReference>
<dbReference type="Pfam" id="PF01478">
    <property type="entry name" value="Peptidase_A24"/>
    <property type="match status" value="1"/>
</dbReference>